<proteinExistence type="predicted"/>
<accession>A0A4V6Q4A5</accession>
<dbReference type="EMBL" id="SOBT01000009">
    <property type="protein sequence ID" value="TDU28796.1"/>
    <property type="molecule type" value="Genomic_DNA"/>
</dbReference>
<organism evidence="2 3">
    <name type="scientific">Panacagrimonas perspica</name>
    <dbReference type="NCBI Taxonomy" id="381431"/>
    <lineage>
        <taxon>Bacteria</taxon>
        <taxon>Pseudomonadati</taxon>
        <taxon>Pseudomonadota</taxon>
        <taxon>Gammaproteobacteria</taxon>
        <taxon>Nevskiales</taxon>
        <taxon>Nevskiaceae</taxon>
        <taxon>Panacagrimonas</taxon>
    </lineage>
</organism>
<evidence type="ECO:0000313" key="3">
    <source>
        <dbReference type="Proteomes" id="UP000295341"/>
    </source>
</evidence>
<dbReference type="AlphaFoldDB" id="A0A4V6Q4A5"/>
<dbReference type="Proteomes" id="UP000295341">
    <property type="component" value="Unassembled WGS sequence"/>
</dbReference>
<protein>
    <submittedName>
        <fullName evidence="2">Uncharacterized protein</fullName>
    </submittedName>
</protein>
<evidence type="ECO:0000313" key="2">
    <source>
        <dbReference type="EMBL" id="TDU28796.1"/>
    </source>
</evidence>
<feature type="region of interest" description="Disordered" evidence="1">
    <location>
        <begin position="222"/>
        <end position="250"/>
    </location>
</feature>
<evidence type="ECO:0000256" key="1">
    <source>
        <dbReference type="SAM" id="MobiDB-lite"/>
    </source>
</evidence>
<name>A0A4V6Q4A5_9GAMM</name>
<feature type="compositionally biased region" description="Polar residues" evidence="1">
    <location>
        <begin position="222"/>
        <end position="235"/>
    </location>
</feature>
<comment type="caution">
    <text evidence="2">The sequence shown here is derived from an EMBL/GenBank/DDBJ whole genome shotgun (WGS) entry which is preliminary data.</text>
</comment>
<reference evidence="2 3" key="1">
    <citation type="submission" date="2019-03" db="EMBL/GenBank/DDBJ databases">
        <title>Genomic Encyclopedia of Type Strains, Phase IV (KMG-IV): sequencing the most valuable type-strain genomes for metagenomic binning, comparative biology and taxonomic classification.</title>
        <authorList>
            <person name="Goeker M."/>
        </authorList>
    </citation>
    <scope>NUCLEOTIDE SEQUENCE [LARGE SCALE GENOMIC DNA]</scope>
    <source>
        <strain evidence="2 3">DSM 26377</strain>
    </source>
</reference>
<gene>
    <name evidence="2" type="ORF">DFR24_3176</name>
</gene>
<keyword evidence="3" id="KW-1185">Reference proteome</keyword>
<sequence length="250" mass="27723">MRAKHRPWRPQQAKSLRALSPARMVPARPADRRRSSARARAAEPRTPLRTRSVRPRRVCRRARSWQQAQRQPDAVQIRPHRLPLPAAARGVDRQPQLQRAGVLEPLSGGPGADRDERGFHLACRLEATIPVQGAIGMMYPHLETALFAIDRHADRSCKSPAQPSRDAASHPNPHDALQSAAVKMKVTQQRLQGLEVRSEPAADGAAIFAGGHWVGGVEQKTLKPSSSRLNPSCLASSHDRSQRPVRSHHW</sequence>
<feature type="region of interest" description="Disordered" evidence="1">
    <location>
        <begin position="1"/>
        <end position="55"/>
    </location>
</feature>